<dbReference type="RefSeq" id="WP_066466419.1">
    <property type="nucleotide sequence ID" value="NZ_MATO01000071.1"/>
</dbReference>
<organism evidence="3 4">
    <name type="scientific">Caryophanon latum</name>
    <dbReference type="NCBI Taxonomy" id="33977"/>
    <lineage>
        <taxon>Bacteria</taxon>
        <taxon>Bacillati</taxon>
        <taxon>Bacillota</taxon>
        <taxon>Bacilli</taxon>
        <taxon>Bacillales</taxon>
        <taxon>Caryophanaceae</taxon>
        <taxon>Caryophanon</taxon>
    </lineage>
</organism>
<dbReference type="InterPro" id="IPR003346">
    <property type="entry name" value="Transposase_20"/>
</dbReference>
<accession>A0A1C0YCL1</accession>
<evidence type="ECO:0000259" key="1">
    <source>
        <dbReference type="Pfam" id="PF01548"/>
    </source>
</evidence>
<dbReference type="InterPro" id="IPR047650">
    <property type="entry name" value="Transpos_IS110"/>
</dbReference>
<evidence type="ECO:0000313" key="4">
    <source>
        <dbReference type="Proteomes" id="UP000093482"/>
    </source>
</evidence>
<dbReference type="GO" id="GO:0006313">
    <property type="term" value="P:DNA transposition"/>
    <property type="evidence" value="ECO:0007669"/>
    <property type="project" value="InterPro"/>
</dbReference>
<dbReference type="EMBL" id="MATO01000071">
    <property type="protein sequence ID" value="OCS84890.1"/>
    <property type="molecule type" value="Genomic_DNA"/>
</dbReference>
<dbReference type="GO" id="GO:0004803">
    <property type="term" value="F:transposase activity"/>
    <property type="evidence" value="ECO:0007669"/>
    <property type="project" value="InterPro"/>
</dbReference>
<feature type="domain" description="Transposase IS116/IS110/IS902 C-terminal" evidence="2">
    <location>
        <begin position="287"/>
        <end position="371"/>
    </location>
</feature>
<dbReference type="PANTHER" id="PTHR33055:SF15">
    <property type="entry name" value="TRANSPOSASE-RELATED"/>
    <property type="match status" value="1"/>
</dbReference>
<protein>
    <submittedName>
        <fullName evidence="3">Transposase</fullName>
    </submittedName>
</protein>
<dbReference type="GO" id="GO:0003677">
    <property type="term" value="F:DNA binding"/>
    <property type="evidence" value="ECO:0007669"/>
    <property type="project" value="InterPro"/>
</dbReference>
<dbReference type="Pfam" id="PF02371">
    <property type="entry name" value="Transposase_20"/>
    <property type="match status" value="1"/>
</dbReference>
<evidence type="ECO:0000313" key="3">
    <source>
        <dbReference type="EMBL" id="OCS84890.1"/>
    </source>
</evidence>
<dbReference type="NCBIfam" id="NF033542">
    <property type="entry name" value="transpos_IS110"/>
    <property type="match status" value="1"/>
</dbReference>
<comment type="caution">
    <text evidence="3">The sequence shown here is derived from an EMBL/GenBank/DDBJ whole genome shotgun (WGS) entry which is preliminary data.</text>
</comment>
<name>A0A1C0YCL1_9BACL</name>
<proteinExistence type="predicted"/>
<dbReference type="AlphaFoldDB" id="A0A1C0YCL1"/>
<reference evidence="3 4" key="1">
    <citation type="submission" date="2016-07" db="EMBL/GenBank/DDBJ databases">
        <title>Caryophanon latum genome sequencing.</title>
        <authorList>
            <person name="Verma A."/>
            <person name="Pal Y."/>
            <person name="Krishnamurthi S."/>
        </authorList>
    </citation>
    <scope>NUCLEOTIDE SEQUENCE [LARGE SCALE GENOMIC DNA]</scope>
    <source>
        <strain evidence="3 4">DSM 14151</strain>
    </source>
</reference>
<dbReference type="Pfam" id="PF01548">
    <property type="entry name" value="DEDD_Tnp_IS110"/>
    <property type="match status" value="1"/>
</dbReference>
<dbReference type="InterPro" id="IPR002525">
    <property type="entry name" value="Transp_IS110-like_N"/>
</dbReference>
<dbReference type="OrthoDB" id="9790935at2"/>
<dbReference type="PANTHER" id="PTHR33055">
    <property type="entry name" value="TRANSPOSASE FOR INSERTION SEQUENCE ELEMENT IS1111A"/>
    <property type="match status" value="1"/>
</dbReference>
<evidence type="ECO:0000259" key="2">
    <source>
        <dbReference type="Pfam" id="PF02371"/>
    </source>
</evidence>
<feature type="domain" description="Transposase IS110-like N-terminal" evidence="1">
    <location>
        <begin position="19"/>
        <end position="179"/>
    </location>
</feature>
<keyword evidence="4" id="KW-1185">Reference proteome</keyword>
<gene>
    <name evidence="3" type="ORF">A6K76_15430</name>
</gene>
<sequence>MNFNTNEKINQVSENTLVIGIDIAKHKHFACAVDDRGRVLQKSFPIFQSRIGFETFYERLLTLKTAHEKQEILVGFEPTGHYWMNLAAFLTHYGIPFVMVNPMHVNRSKELDDNLQTKNDQKDALVIARLLRDGRFSYPRVLEGVEAELRNGATLRSKLQEDINALQNRIIRWLDRFFPEFPQVFKSFGKMAYAVLEQTPLPMDIVGKTPEELLFLYRQVEGMKHPHLPKAKQLVTLAPHSIGLTEGLVMARLEMTTLLSQVRLMKVQLTELTAQLTELAKQMTDYDYLASVPGIGDATVVELLSEVGSFTQYEHPRQLLKLAGLTLRENSSGKQTGQKRISKRGRRKLRALLFRVMMPLIQHNSAFKALHDYYTMRATNPLRKKQSVVVLCGKLLKILHALCTKHRHFNAAQMMHDFTHLQQAA</sequence>
<dbReference type="Proteomes" id="UP000093482">
    <property type="component" value="Unassembled WGS sequence"/>
</dbReference>